<organism evidence="9 10">
    <name type="scientific">Fasciola gigantica</name>
    <name type="common">Giant liver fluke</name>
    <dbReference type="NCBI Taxonomy" id="46835"/>
    <lineage>
        <taxon>Eukaryota</taxon>
        <taxon>Metazoa</taxon>
        <taxon>Spiralia</taxon>
        <taxon>Lophotrochozoa</taxon>
        <taxon>Platyhelminthes</taxon>
        <taxon>Trematoda</taxon>
        <taxon>Digenea</taxon>
        <taxon>Plagiorchiida</taxon>
        <taxon>Echinostomata</taxon>
        <taxon>Echinostomatoidea</taxon>
        <taxon>Fasciolidae</taxon>
        <taxon>Fasciola</taxon>
    </lineage>
</organism>
<reference evidence="9 10" key="1">
    <citation type="submission" date="2019-04" db="EMBL/GenBank/DDBJ databases">
        <title>Annotation for the trematode Fasciola gigantica.</title>
        <authorList>
            <person name="Choi Y.-J."/>
        </authorList>
    </citation>
    <scope>NUCLEOTIDE SEQUENCE [LARGE SCALE GENOMIC DNA]</scope>
    <source>
        <strain evidence="9">Uganda_cow_1</strain>
    </source>
</reference>
<keyword evidence="10" id="KW-1185">Reference proteome</keyword>
<dbReference type="InterPro" id="IPR050649">
    <property type="entry name" value="Paired_Homeobox_TFs"/>
</dbReference>
<comment type="caution">
    <text evidence="9">The sequence shown here is derived from an EMBL/GenBank/DDBJ whole genome shotgun (WGS) entry which is preliminary data.</text>
</comment>
<dbReference type="PROSITE" id="PS00027">
    <property type="entry name" value="HOMEOBOX_1"/>
    <property type="match status" value="1"/>
</dbReference>
<dbReference type="GO" id="GO:0000977">
    <property type="term" value="F:RNA polymerase II transcription regulatory region sequence-specific DNA binding"/>
    <property type="evidence" value="ECO:0007669"/>
    <property type="project" value="TreeGrafter"/>
</dbReference>
<feature type="DNA-binding region" description="Homeobox" evidence="5">
    <location>
        <begin position="129"/>
        <end position="188"/>
    </location>
</feature>
<evidence type="ECO:0000256" key="7">
    <source>
        <dbReference type="SAM" id="MobiDB-lite"/>
    </source>
</evidence>
<feature type="compositionally biased region" description="Polar residues" evidence="7">
    <location>
        <begin position="190"/>
        <end position="207"/>
    </location>
</feature>
<evidence type="ECO:0000256" key="4">
    <source>
        <dbReference type="ARBA" id="ARBA00023242"/>
    </source>
</evidence>
<evidence type="ECO:0000256" key="1">
    <source>
        <dbReference type="ARBA" id="ARBA00004123"/>
    </source>
</evidence>
<feature type="region of interest" description="Disordered" evidence="7">
    <location>
        <begin position="108"/>
        <end position="129"/>
    </location>
</feature>
<dbReference type="InterPro" id="IPR009057">
    <property type="entry name" value="Homeodomain-like_sf"/>
</dbReference>
<protein>
    <submittedName>
        <fullName evidence="9">Homeobox transcription factor PRD61</fullName>
    </submittedName>
</protein>
<feature type="compositionally biased region" description="Low complexity" evidence="7">
    <location>
        <begin position="112"/>
        <end position="122"/>
    </location>
</feature>
<dbReference type="CDD" id="cd00086">
    <property type="entry name" value="homeodomain"/>
    <property type="match status" value="1"/>
</dbReference>
<dbReference type="Gene3D" id="1.10.10.60">
    <property type="entry name" value="Homeodomain-like"/>
    <property type="match status" value="1"/>
</dbReference>
<feature type="region of interest" description="Disordered" evidence="7">
    <location>
        <begin position="187"/>
        <end position="223"/>
    </location>
</feature>
<evidence type="ECO:0000259" key="8">
    <source>
        <dbReference type="PROSITE" id="PS50071"/>
    </source>
</evidence>
<evidence type="ECO:0000256" key="6">
    <source>
        <dbReference type="RuleBase" id="RU000682"/>
    </source>
</evidence>
<comment type="subcellular location">
    <subcellularLocation>
        <location evidence="1 5 6">Nucleus</location>
    </subcellularLocation>
</comment>
<feature type="domain" description="Homeobox" evidence="8">
    <location>
        <begin position="127"/>
        <end position="187"/>
    </location>
</feature>
<dbReference type="PROSITE" id="PS50071">
    <property type="entry name" value="HOMEOBOX_2"/>
    <property type="match status" value="1"/>
</dbReference>
<dbReference type="SMART" id="SM00389">
    <property type="entry name" value="HOX"/>
    <property type="match status" value="1"/>
</dbReference>
<keyword evidence="2 5" id="KW-0238">DNA-binding</keyword>
<proteinExistence type="predicted"/>
<accession>A0A504YGI0</accession>
<dbReference type="PANTHER" id="PTHR24329:SF543">
    <property type="entry name" value="FI01017P-RELATED"/>
    <property type="match status" value="1"/>
</dbReference>
<name>A0A504YGI0_FASGI</name>
<dbReference type="STRING" id="46835.A0A504YGI0"/>
<evidence type="ECO:0000256" key="2">
    <source>
        <dbReference type="ARBA" id="ARBA00023125"/>
    </source>
</evidence>
<keyword evidence="4 5" id="KW-0539">Nucleus</keyword>
<dbReference type="GO" id="GO:0005634">
    <property type="term" value="C:nucleus"/>
    <property type="evidence" value="ECO:0007669"/>
    <property type="project" value="UniProtKB-SubCell"/>
</dbReference>
<dbReference type="SUPFAM" id="SSF46689">
    <property type="entry name" value="Homeodomain-like"/>
    <property type="match status" value="1"/>
</dbReference>
<dbReference type="AlphaFoldDB" id="A0A504YGI0"/>
<dbReference type="PANTHER" id="PTHR24329">
    <property type="entry name" value="HOMEOBOX PROTEIN ARISTALESS"/>
    <property type="match status" value="1"/>
</dbReference>
<dbReference type="InterPro" id="IPR017970">
    <property type="entry name" value="Homeobox_CS"/>
</dbReference>
<feature type="region of interest" description="Disordered" evidence="7">
    <location>
        <begin position="23"/>
        <end position="43"/>
    </location>
</feature>
<evidence type="ECO:0000256" key="5">
    <source>
        <dbReference type="PROSITE-ProRule" id="PRU00108"/>
    </source>
</evidence>
<dbReference type="EMBL" id="SUNJ01009690">
    <property type="protein sequence ID" value="TPP60223.1"/>
    <property type="molecule type" value="Genomic_DNA"/>
</dbReference>
<evidence type="ECO:0000256" key="3">
    <source>
        <dbReference type="ARBA" id="ARBA00023155"/>
    </source>
</evidence>
<dbReference type="InterPro" id="IPR001356">
    <property type="entry name" value="HD"/>
</dbReference>
<gene>
    <name evidence="9" type="ORF">FGIG_00766</name>
</gene>
<keyword evidence="3 5" id="KW-0371">Homeobox</keyword>
<evidence type="ECO:0000313" key="9">
    <source>
        <dbReference type="EMBL" id="TPP60223.1"/>
    </source>
</evidence>
<evidence type="ECO:0000313" key="10">
    <source>
        <dbReference type="Proteomes" id="UP000316759"/>
    </source>
</evidence>
<feature type="compositionally biased region" description="Basic and acidic residues" evidence="7">
    <location>
        <begin position="208"/>
        <end position="221"/>
    </location>
</feature>
<dbReference type="Pfam" id="PF00046">
    <property type="entry name" value="Homeodomain"/>
    <property type="match status" value="1"/>
</dbReference>
<dbReference type="FunFam" id="1.10.10.60:FF:000182">
    <property type="entry name" value="Paired like homeobox 2B"/>
    <property type="match status" value="1"/>
</dbReference>
<sequence>MYSAEDRSGRYLVDPYLTQTSTTHSPFGKLNNNNNNNNNSGFLSELGSPYTGLTSFPMITTNRPPSLFSVYNLFDRLCRVVCDSRHCSPCITSLTGCAGGDGVSGSGGQTIGTGSTAVGSTGAHEKRKQRRIRTTFTSNQLSELERAFQETHYPDIYTREDIAMRIDLTEARVQVWFQNRRAKFRKLERSSQPGCRSHTTSSPQPDSYDQKPSDPSADFKHIAPSPLCNDLHGMRDAMMTMMIGSSGSDPMVRTTTYLDPMTGYGTSANTYQTLLLSGAPVCSEKTEPKPVAYSAYSFAQHEPGLSHHMIPSLTGSDQPVFIPHQSVCVDSFVPSSVGLGEFSRDPNRIERTLVGGDSGSSDVHPLHKLSQTCMEVDRLLSRTSGLNAVKLGKRGTNCRSVCTAGKKDRAE</sequence>
<dbReference type="Proteomes" id="UP000316759">
    <property type="component" value="Unassembled WGS sequence"/>
</dbReference>
<dbReference type="OrthoDB" id="6159439at2759"/>
<dbReference type="GO" id="GO:0000981">
    <property type="term" value="F:DNA-binding transcription factor activity, RNA polymerase II-specific"/>
    <property type="evidence" value="ECO:0007669"/>
    <property type="project" value="InterPro"/>
</dbReference>